<evidence type="ECO:0000313" key="4">
    <source>
        <dbReference type="Proteomes" id="UP000000442"/>
    </source>
</evidence>
<dbReference type="Gene3D" id="3.40.50.10420">
    <property type="entry name" value="NagB/RpiA/CoA transferase-like"/>
    <property type="match status" value="1"/>
</dbReference>
<accession>C0QJA7</accession>
<dbReference type="KEGG" id="dat:HRM2_28320"/>
<organism evidence="3 4">
    <name type="scientific">Desulforapulum autotrophicum (strain ATCC 43914 / DSM 3382 / VKM B-1955 / HRM2)</name>
    <name type="common">Desulfobacterium autotrophicum</name>
    <dbReference type="NCBI Taxonomy" id="177437"/>
    <lineage>
        <taxon>Bacteria</taxon>
        <taxon>Pseudomonadati</taxon>
        <taxon>Thermodesulfobacteriota</taxon>
        <taxon>Desulfobacteria</taxon>
        <taxon>Desulfobacterales</taxon>
        <taxon>Desulfobacteraceae</taxon>
        <taxon>Desulforapulum</taxon>
    </lineage>
</organism>
<feature type="region of interest" description="Disordered" evidence="1">
    <location>
        <begin position="45"/>
        <end position="65"/>
    </location>
</feature>
<dbReference type="AlphaFoldDB" id="C0QJA7"/>
<gene>
    <name evidence="3" type="ordered locus">HRM2_28320</name>
</gene>
<reference evidence="3 4" key="1">
    <citation type="journal article" date="2009" name="Environ. Microbiol.">
        <title>Genome sequence of Desulfobacterium autotrophicum HRM2, a marine sulfate reducer oxidizing organic carbon completely to carbon dioxide.</title>
        <authorList>
            <person name="Strittmatter A.W."/>
            <person name="Liesegang H."/>
            <person name="Rabus R."/>
            <person name="Decker I."/>
            <person name="Amann J."/>
            <person name="Andres S."/>
            <person name="Henne A."/>
            <person name="Fricke W.F."/>
            <person name="Martinez-Arias R."/>
            <person name="Bartels D."/>
            <person name="Goesmann A."/>
            <person name="Krause L."/>
            <person name="Puehler A."/>
            <person name="Klenk H.P."/>
            <person name="Richter M."/>
            <person name="Schuler M."/>
            <person name="Gloeckner F.O."/>
            <person name="Meyerdierks A."/>
            <person name="Gottschalk G."/>
            <person name="Amann R."/>
        </authorList>
    </citation>
    <scope>NUCLEOTIDE SEQUENCE [LARGE SCALE GENOMIC DNA]</scope>
    <source>
        <strain evidence="4">ATCC 43914 / DSM 3382 / HRM2</strain>
    </source>
</reference>
<protein>
    <recommendedName>
        <fullName evidence="2">LUD domain-containing protein</fullName>
    </recommendedName>
</protein>
<feature type="domain" description="LUD" evidence="2">
    <location>
        <begin position="11"/>
        <end position="205"/>
    </location>
</feature>
<dbReference type="InterPro" id="IPR024185">
    <property type="entry name" value="FTHF_cligase-like_sf"/>
</dbReference>
<keyword evidence="4" id="KW-1185">Reference proteome</keyword>
<dbReference type="InterPro" id="IPR003741">
    <property type="entry name" value="LUD_dom"/>
</dbReference>
<dbReference type="PANTHER" id="PTHR43682">
    <property type="entry name" value="LACTATE UTILIZATION PROTEIN C"/>
    <property type="match status" value="1"/>
</dbReference>
<dbReference type="InterPro" id="IPR037171">
    <property type="entry name" value="NagB/RpiA_transferase-like"/>
</dbReference>
<proteinExistence type="predicted"/>
<dbReference type="STRING" id="177437.HRM2_28320"/>
<dbReference type="OrthoDB" id="9794187at2"/>
<dbReference type="Proteomes" id="UP000000442">
    <property type="component" value="Chromosome"/>
</dbReference>
<dbReference type="HOGENOM" id="CLU_090664_1_3_7"/>
<dbReference type="Pfam" id="PF02589">
    <property type="entry name" value="LUD_dom"/>
    <property type="match status" value="1"/>
</dbReference>
<dbReference type="PANTHER" id="PTHR43682:SF1">
    <property type="entry name" value="LACTATE UTILIZATION PROTEIN C"/>
    <property type="match status" value="1"/>
</dbReference>
<evidence type="ECO:0000313" key="3">
    <source>
        <dbReference type="EMBL" id="ACN15920.1"/>
    </source>
</evidence>
<evidence type="ECO:0000259" key="2">
    <source>
        <dbReference type="Pfam" id="PF02589"/>
    </source>
</evidence>
<evidence type="ECO:0000256" key="1">
    <source>
        <dbReference type="SAM" id="MobiDB-lite"/>
    </source>
</evidence>
<dbReference type="RefSeq" id="WP_015904683.1">
    <property type="nucleotide sequence ID" value="NC_012108.1"/>
</dbReference>
<sequence>MDNSKNICSIFSEKAKAVSAVVTKVPTIQAAFEYAADLCRQNDPVSGQAVKNGTPPPQNQGPRSVETQKIVAAPGLDSGLYAEFEKICGANDLTLTNKGLRDHLTGVAMGFTIADYGIAETGTLVINCPSEELRLSTMICDIHVAVLPMSRIRKSAYDLEPELTKMFKNSPDYTSFITGASRTADIERVLALGVHGPLELHILLMEEK</sequence>
<name>C0QJA7_DESAH</name>
<dbReference type="SUPFAM" id="SSF100950">
    <property type="entry name" value="NagB/RpiA/CoA transferase-like"/>
    <property type="match status" value="1"/>
</dbReference>
<dbReference type="eggNOG" id="COG1556">
    <property type="taxonomic scope" value="Bacteria"/>
</dbReference>
<dbReference type="EMBL" id="CP001087">
    <property type="protein sequence ID" value="ACN15920.1"/>
    <property type="molecule type" value="Genomic_DNA"/>
</dbReference>